<dbReference type="Gene3D" id="2.40.70.10">
    <property type="entry name" value="Acid Proteases"/>
    <property type="match status" value="1"/>
</dbReference>
<accession>A0ABR9WTD7</accession>
<keyword evidence="3" id="KW-1185">Reference proteome</keyword>
<dbReference type="Pfam" id="PF13650">
    <property type="entry name" value="Asp_protease_2"/>
    <property type="match status" value="1"/>
</dbReference>
<dbReference type="InterPro" id="IPR036034">
    <property type="entry name" value="PDZ_sf"/>
</dbReference>
<dbReference type="InterPro" id="IPR021109">
    <property type="entry name" value="Peptidase_aspartic_dom_sf"/>
</dbReference>
<feature type="domain" description="PDZ" evidence="1">
    <location>
        <begin position="371"/>
        <end position="425"/>
    </location>
</feature>
<dbReference type="Gene3D" id="2.30.42.10">
    <property type="match status" value="1"/>
</dbReference>
<evidence type="ECO:0000313" key="3">
    <source>
        <dbReference type="Proteomes" id="UP000656274"/>
    </source>
</evidence>
<dbReference type="GO" id="GO:0008233">
    <property type="term" value="F:peptidase activity"/>
    <property type="evidence" value="ECO:0007669"/>
    <property type="project" value="UniProtKB-KW"/>
</dbReference>
<keyword evidence="2" id="KW-0378">Hydrolase</keyword>
<protein>
    <submittedName>
        <fullName evidence="2">Aspartyl protease family protein</fullName>
    </submittedName>
</protein>
<reference evidence="2 3" key="1">
    <citation type="submission" date="2020-10" db="EMBL/GenBank/DDBJ databases">
        <title>The genome sequence of Flavobacterium aquaticum 1Y8A.</title>
        <authorList>
            <person name="Liu Y."/>
        </authorList>
    </citation>
    <scope>NUCLEOTIDE SEQUENCE [LARGE SCALE GENOMIC DNA]</scope>
    <source>
        <strain evidence="2 3">1Y8A</strain>
    </source>
</reference>
<comment type="caution">
    <text evidence="2">The sequence shown here is derived from an EMBL/GenBank/DDBJ whole genome shotgun (WGS) entry which is preliminary data.</text>
</comment>
<evidence type="ECO:0000313" key="2">
    <source>
        <dbReference type="EMBL" id="MBE9576851.1"/>
    </source>
</evidence>
<dbReference type="EMBL" id="JADFTZ010000004">
    <property type="protein sequence ID" value="MBE9576851.1"/>
    <property type="molecule type" value="Genomic_DNA"/>
</dbReference>
<dbReference type="Pfam" id="PF17820">
    <property type="entry name" value="PDZ_6"/>
    <property type="match status" value="1"/>
</dbReference>
<dbReference type="InterPro" id="IPR041489">
    <property type="entry name" value="PDZ_6"/>
</dbReference>
<dbReference type="Proteomes" id="UP000656274">
    <property type="component" value="Unassembled WGS sequence"/>
</dbReference>
<dbReference type="GO" id="GO:0006508">
    <property type="term" value="P:proteolysis"/>
    <property type="evidence" value="ECO:0007669"/>
    <property type="project" value="UniProtKB-KW"/>
</dbReference>
<dbReference type="SUPFAM" id="SSF50156">
    <property type="entry name" value="PDZ domain-like"/>
    <property type="match status" value="1"/>
</dbReference>
<keyword evidence="2" id="KW-0645">Protease</keyword>
<gene>
    <name evidence="2" type="ORF">IM755_09045</name>
</gene>
<name>A0ABR9WTD7_9FLAO</name>
<dbReference type="RefSeq" id="WP_194096019.1">
    <property type="nucleotide sequence ID" value="NZ_JADFTZ010000004.1"/>
</dbReference>
<evidence type="ECO:0000259" key="1">
    <source>
        <dbReference type="Pfam" id="PF17820"/>
    </source>
</evidence>
<organism evidence="2 3">
    <name type="scientific">Flavobacterium proteolyticum</name>
    <dbReference type="NCBI Taxonomy" id="2911683"/>
    <lineage>
        <taxon>Bacteria</taxon>
        <taxon>Pseudomonadati</taxon>
        <taxon>Bacteroidota</taxon>
        <taxon>Flavobacteriia</taxon>
        <taxon>Flavobacteriales</taxon>
        <taxon>Flavobacteriaceae</taxon>
        <taxon>Flavobacterium</taxon>
    </lineage>
</organism>
<sequence>MRKIIQIVFLFMVTVTLQSQSNFNWNSKKDKIKIPFELTHNLIIVDVDFNGIPLKMIADTGAENSILFSFPENDSLVLHETDKIKIKGVGSGEMIDAYLSKKNKLKIKEYEDVNFELLLLPYQDISIINKIGIPINGILGSSFFESGLLEIDYSRNLLIFHKNKLKSNDSRIRKYKSNSIDFNERKPYIKIPIEINNKQNEYKLLFDSGLGDGLWLFENDTIKCETQFFNDILGVGLSGEIKGKRSRIEKINLPGISLSKVLVSYPDSVSFNQITIRADRNGSLGGDVLKRFNWFLDYENKVFYCKKNNLYSLPFEYNMSGIEVQHAGSQLVKELVRLETKNNQVNLNEFVFDNNDLRFAQKFELKPVFTIYAIRKDSPGDKAGLLVGDKIIKINNKMDYQLSIQSITDLFQSEDGKWITMVVDRAGIRFTVKFQLEKIL</sequence>
<proteinExistence type="predicted"/>